<feature type="compositionally biased region" description="Low complexity" evidence="1">
    <location>
        <begin position="347"/>
        <end position="359"/>
    </location>
</feature>
<evidence type="ECO:0008006" key="6">
    <source>
        <dbReference type="Google" id="ProtNLM"/>
    </source>
</evidence>
<accession>A0A0C3LVF7</accession>
<dbReference type="HOGENOM" id="CLU_654152_0_0_1"/>
<feature type="region of interest" description="Disordered" evidence="1">
    <location>
        <begin position="376"/>
        <end position="420"/>
    </location>
</feature>
<feature type="chain" id="PRO_5002166736" description="Glycoside hydrolase family 16 protein" evidence="3">
    <location>
        <begin position="19"/>
        <end position="420"/>
    </location>
</feature>
<keyword evidence="3" id="KW-0732">Signal</keyword>
<dbReference type="EMBL" id="KN823044">
    <property type="protein sequence ID" value="KIO25347.1"/>
    <property type="molecule type" value="Genomic_DNA"/>
</dbReference>
<keyword evidence="2" id="KW-0472">Membrane</keyword>
<feature type="compositionally biased region" description="Pro residues" evidence="1">
    <location>
        <begin position="397"/>
        <end position="414"/>
    </location>
</feature>
<dbReference type="OrthoDB" id="3244143at2759"/>
<feature type="compositionally biased region" description="Low complexity" evidence="1">
    <location>
        <begin position="312"/>
        <end position="327"/>
    </location>
</feature>
<dbReference type="Proteomes" id="UP000054248">
    <property type="component" value="Unassembled WGS sequence"/>
</dbReference>
<dbReference type="Gene3D" id="2.60.120.260">
    <property type="entry name" value="Galactose-binding domain-like"/>
    <property type="match status" value="1"/>
</dbReference>
<feature type="region of interest" description="Disordered" evidence="1">
    <location>
        <begin position="225"/>
        <end position="361"/>
    </location>
</feature>
<gene>
    <name evidence="4" type="ORF">M407DRAFT_25359</name>
</gene>
<keyword evidence="2" id="KW-1133">Transmembrane helix</keyword>
<feature type="signal peptide" evidence="3">
    <location>
        <begin position="1"/>
        <end position="18"/>
    </location>
</feature>
<dbReference type="AlphaFoldDB" id="A0A0C3LVF7"/>
<feature type="region of interest" description="Disordered" evidence="1">
    <location>
        <begin position="154"/>
        <end position="173"/>
    </location>
</feature>
<evidence type="ECO:0000313" key="5">
    <source>
        <dbReference type="Proteomes" id="UP000054248"/>
    </source>
</evidence>
<evidence type="ECO:0000256" key="3">
    <source>
        <dbReference type="SAM" id="SignalP"/>
    </source>
</evidence>
<protein>
    <recommendedName>
        <fullName evidence="6">Glycoside hydrolase family 16 protein</fullName>
    </recommendedName>
</protein>
<keyword evidence="5" id="KW-1185">Reference proteome</keyword>
<proteinExistence type="predicted"/>
<feature type="transmembrane region" description="Helical" evidence="2">
    <location>
        <begin position="181"/>
        <end position="205"/>
    </location>
</feature>
<name>A0A0C3LVF7_9AGAM</name>
<organism evidence="4 5">
    <name type="scientific">Tulasnella calospora MUT 4182</name>
    <dbReference type="NCBI Taxonomy" id="1051891"/>
    <lineage>
        <taxon>Eukaryota</taxon>
        <taxon>Fungi</taxon>
        <taxon>Dikarya</taxon>
        <taxon>Basidiomycota</taxon>
        <taxon>Agaricomycotina</taxon>
        <taxon>Agaricomycetes</taxon>
        <taxon>Cantharellales</taxon>
        <taxon>Tulasnellaceae</taxon>
        <taxon>Tulasnella</taxon>
    </lineage>
</organism>
<sequence length="420" mass="43560">MLLRLAAGLLAVASTAYAAHNITVLNNGTSIAYSGWKPFTNCGGTRYTFDLGQFFNFNFVGTGVFVVGTASLEGGIVTFNLDGVSTTFDRYSTPPYKCGVLLYGKGGLENTTHYLTATLSGPSPANATQSPFFEFQYLQFTQLDVGDSLTSSSLPTSGTVSATTTGTGAVPTQTGSSKVNAGAIGGGIAAGVIGLVIIGFVIWFCMRRNKQEKTAAAVATRPELDPPRQSFMYSPVGVSGYGRLSHEGPPGEGRRSMSAMPGSMNAMPGSMNAVPGSNSPATPWNPDAHIAANLAPQSDSSGTHYPPGAAAPSVIQSSSQSSGSSPVRTYSSGLPHSSASAYTVQNPGPGHHPGMMGVPTLPESDVERIAARVARMMHQPPQQPLPPQPQGGRPPKGGVPPPAPEAYDLPPPMYEPRQDP</sequence>
<reference evidence="4 5" key="1">
    <citation type="submission" date="2014-04" db="EMBL/GenBank/DDBJ databases">
        <authorList>
            <consortium name="DOE Joint Genome Institute"/>
            <person name="Kuo A."/>
            <person name="Girlanda M."/>
            <person name="Perotto S."/>
            <person name="Kohler A."/>
            <person name="Nagy L.G."/>
            <person name="Floudas D."/>
            <person name="Copeland A."/>
            <person name="Barry K.W."/>
            <person name="Cichocki N."/>
            <person name="Veneault-Fourrey C."/>
            <person name="LaButti K."/>
            <person name="Lindquist E.A."/>
            <person name="Lipzen A."/>
            <person name="Lundell T."/>
            <person name="Morin E."/>
            <person name="Murat C."/>
            <person name="Sun H."/>
            <person name="Tunlid A."/>
            <person name="Henrissat B."/>
            <person name="Grigoriev I.V."/>
            <person name="Hibbett D.S."/>
            <person name="Martin F."/>
            <person name="Nordberg H.P."/>
            <person name="Cantor M.N."/>
            <person name="Hua S.X."/>
        </authorList>
    </citation>
    <scope>NUCLEOTIDE SEQUENCE [LARGE SCALE GENOMIC DNA]</scope>
    <source>
        <strain evidence="4 5">MUT 4182</strain>
    </source>
</reference>
<evidence type="ECO:0000256" key="2">
    <source>
        <dbReference type="SAM" id="Phobius"/>
    </source>
</evidence>
<evidence type="ECO:0000313" key="4">
    <source>
        <dbReference type="EMBL" id="KIO25347.1"/>
    </source>
</evidence>
<reference evidence="5" key="2">
    <citation type="submission" date="2015-01" db="EMBL/GenBank/DDBJ databases">
        <title>Evolutionary Origins and Diversification of the Mycorrhizal Mutualists.</title>
        <authorList>
            <consortium name="DOE Joint Genome Institute"/>
            <consortium name="Mycorrhizal Genomics Consortium"/>
            <person name="Kohler A."/>
            <person name="Kuo A."/>
            <person name="Nagy L.G."/>
            <person name="Floudas D."/>
            <person name="Copeland A."/>
            <person name="Barry K.W."/>
            <person name="Cichocki N."/>
            <person name="Veneault-Fourrey C."/>
            <person name="LaButti K."/>
            <person name="Lindquist E.A."/>
            <person name="Lipzen A."/>
            <person name="Lundell T."/>
            <person name="Morin E."/>
            <person name="Murat C."/>
            <person name="Riley R."/>
            <person name="Ohm R."/>
            <person name="Sun H."/>
            <person name="Tunlid A."/>
            <person name="Henrissat B."/>
            <person name="Grigoriev I.V."/>
            <person name="Hibbett D.S."/>
            <person name="Martin F."/>
        </authorList>
    </citation>
    <scope>NUCLEOTIDE SEQUENCE [LARGE SCALE GENOMIC DNA]</scope>
    <source>
        <strain evidence="5">MUT 4182</strain>
    </source>
</reference>
<feature type="compositionally biased region" description="Polar residues" evidence="1">
    <location>
        <begin position="328"/>
        <end position="346"/>
    </location>
</feature>
<keyword evidence="2" id="KW-0812">Transmembrane</keyword>
<evidence type="ECO:0000256" key="1">
    <source>
        <dbReference type="SAM" id="MobiDB-lite"/>
    </source>
</evidence>